<gene>
    <name evidence="2" type="ORF">PHLGIDRAFT_465497</name>
</gene>
<organism evidence="2 3">
    <name type="scientific">Phlebiopsis gigantea (strain 11061_1 CR5-6)</name>
    <name type="common">White-rot fungus</name>
    <name type="synonym">Peniophora gigantea</name>
    <dbReference type="NCBI Taxonomy" id="745531"/>
    <lineage>
        <taxon>Eukaryota</taxon>
        <taxon>Fungi</taxon>
        <taxon>Dikarya</taxon>
        <taxon>Basidiomycota</taxon>
        <taxon>Agaricomycotina</taxon>
        <taxon>Agaricomycetes</taxon>
        <taxon>Polyporales</taxon>
        <taxon>Phanerochaetaceae</taxon>
        <taxon>Phlebiopsis</taxon>
    </lineage>
</organism>
<dbReference type="AlphaFoldDB" id="A0A0C3S6P7"/>
<evidence type="ECO:0000256" key="1">
    <source>
        <dbReference type="SAM" id="MobiDB-lite"/>
    </source>
</evidence>
<proteinExistence type="predicted"/>
<sequence>MVATSINTFLKHRISHKLRSLARSYKSKEFVPAAKLRKQTTTTGAKMFCSLRNLSMRHMQKTVSRSPSLSTSIAMQDKSRKRTIRVSTLNFGPHQPDGSHITLGTSYASVDRSMQPNFPHTSTLHVVGLGLLDLPKDGAEDHGSTAQPSKSSEEGSQGQLSDGTFTEESVYSRGSWAESTQSGSRDGGARDLCSTESVLEGLEEELFRSEDWSLELEPPLSITFRSDALNLTSSSFDEESFARMAAEDLGW</sequence>
<feature type="compositionally biased region" description="Polar residues" evidence="1">
    <location>
        <begin position="144"/>
        <end position="169"/>
    </location>
</feature>
<keyword evidence="3" id="KW-1185">Reference proteome</keyword>
<reference evidence="2 3" key="1">
    <citation type="journal article" date="2014" name="PLoS Genet.">
        <title>Analysis of the Phlebiopsis gigantea genome, transcriptome and secretome provides insight into its pioneer colonization strategies of wood.</title>
        <authorList>
            <person name="Hori C."/>
            <person name="Ishida T."/>
            <person name="Igarashi K."/>
            <person name="Samejima M."/>
            <person name="Suzuki H."/>
            <person name="Master E."/>
            <person name="Ferreira P."/>
            <person name="Ruiz-Duenas F.J."/>
            <person name="Held B."/>
            <person name="Canessa P."/>
            <person name="Larrondo L.F."/>
            <person name="Schmoll M."/>
            <person name="Druzhinina I.S."/>
            <person name="Kubicek C.P."/>
            <person name="Gaskell J.A."/>
            <person name="Kersten P."/>
            <person name="St John F."/>
            <person name="Glasner J."/>
            <person name="Sabat G."/>
            <person name="Splinter BonDurant S."/>
            <person name="Syed K."/>
            <person name="Yadav J."/>
            <person name="Mgbeahuruike A.C."/>
            <person name="Kovalchuk A."/>
            <person name="Asiegbu F.O."/>
            <person name="Lackner G."/>
            <person name="Hoffmeister D."/>
            <person name="Rencoret J."/>
            <person name="Gutierrez A."/>
            <person name="Sun H."/>
            <person name="Lindquist E."/>
            <person name="Barry K."/>
            <person name="Riley R."/>
            <person name="Grigoriev I.V."/>
            <person name="Henrissat B."/>
            <person name="Kues U."/>
            <person name="Berka R.M."/>
            <person name="Martinez A.T."/>
            <person name="Covert S.F."/>
            <person name="Blanchette R.A."/>
            <person name="Cullen D."/>
        </authorList>
    </citation>
    <scope>NUCLEOTIDE SEQUENCE [LARGE SCALE GENOMIC DNA]</scope>
    <source>
        <strain evidence="2 3">11061_1 CR5-6</strain>
    </source>
</reference>
<dbReference type="OrthoDB" id="2754366at2759"/>
<dbReference type="HOGENOM" id="CLU_1107468_0_0_1"/>
<accession>A0A0C3S6P7</accession>
<evidence type="ECO:0000313" key="3">
    <source>
        <dbReference type="Proteomes" id="UP000053257"/>
    </source>
</evidence>
<dbReference type="Proteomes" id="UP000053257">
    <property type="component" value="Unassembled WGS sequence"/>
</dbReference>
<feature type="region of interest" description="Disordered" evidence="1">
    <location>
        <begin position="135"/>
        <end position="191"/>
    </location>
</feature>
<evidence type="ECO:0000313" key="2">
    <source>
        <dbReference type="EMBL" id="KIP06307.1"/>
    </source>
</evidence>
<protein>
    <submittedName>
        <fullName evidence="2">Uncharacterized protein</fullName>
    </submittedName>
</protein>
<dbReference type="EMBL" id="KN840521">
    <property type="protein sequence ID" value="KIP06307.1"/>
    <property type="molecule type" value="Genomic_DNA"/>
</dbReference>
<name>A0A0C3S6P7_PHLG1</name>